<dbReference type="RefSeq" id="WP_168104611.1">
    <property type="nucleotide sequence ID" value="NZ_JAATEN010000059.1"/>
</dbReference>
<protein>
    <submittedName>
        <fullName evidence="1">Uncharacterized protein</fullName>
    </submittedName>
</protein>
<feature type="non-terminal residue" evidence="1">
    <location>
        <position position="245"/>
    </location>
</feature>
<keyword evidence="2" id="KW-1185">Reference proteome</keyword>
<dbReference type="Proteomes" id="UP000695264">
    <property type="component" value="Unassembled WGS sequence"/>
</dbReference>
<proteinExistence type="predicted"/>
<accession>A0ABX1C274</accession>
<sequence>YDPDLDAHVPTMIDREEDAWRGDWVPFDPPGVTTPYQDRFWTAVDGTAFSDQDVDTHPLVTHGRRYGRMSIGDQLVERAQALRKWFDIPKLVHEVSTTEGDVQVSSEPYTADRAVYVFYSHGEPGALGLQLHGKRSVWLDEEQGGRYIGGLREVREAPAGHRISLEICYGASPGDPTRIQQEHLPVPRVDDPLADISLGQRVANVSGREVEAFNTTTGTAGPTAHVLMDTPGGVAGRAVRFLPEP</sequence>
<dbReference type="EMBL" id="JAATEN010000059">
    <property type="protein sequence ID" value="NJQ03991.1"/>
    <property type="molecule type" value="Genomic_DNA"/>
</dbReference>
<comment type="caution">
    <text evidence="1">The sequence shown here is derived from an EMBL/GenBank/DDBJ whole genome shotgun (WGS) entry which is preliminary data.</text>
</comment>
<gene>
    <name evidence="1" type="ORF">HCK00_26675</name>
</gene>
<organism evidence="1 2">
    <name type="scientific">Streptomyces zingiberis</name>
    <dbReference type="NCBI Taxonomy" id="2053010"/>
    <lineage>
        <taxon>Bacteria</taxon>
        <taxon>Bacillati</taxon>
        <taxon>Actinomycetota</taxon>
        <taxon>Actinomycetes</taxon>
        <taxon>Kitasatosporales</taxon>
        <taxon>Streptomycetaceae</taxon>
        <taxon>Streptomyces</taxon>
    </lineage>
</organism>
<evidence type="ECO:0000313" key="2">
    <source>
        <dbReference type="Proteomes" id="UP000695264"/>
    </source>
</evidence>
<name>A0ABX1C274_9ACTN</name>
<feature type="non-terminal residue" evidence="1">
    <location>
        <position position="1"/>
    </location>
</feature>
<evidence type="ECO:0000313" key="1">
    <source>
        <dbReference type="EMBL" id="NJQ03991.1"/>
    </source>
</evidence>
<reference evidence="1 2" key="1">
    <citation type="submission" date="2020-03" db="EMBL/GenBank/DDBJ databases">
        <title>WGS of actinomycetes isolated from Thailand.</title>
        <authorList>
            <person name="Thawai C."/>
        </authorList>
    </citation>
    <scope>NUCLEOTIDE SEQUENCE [LARGE SCALE GENOMIC DNA]</scope>
    <source>
        <strain evidence="1 2">PLAI 1-29</strain>
    </source>
</reference>